<sequence length="602" mass="65167">MPHPHAECTTLPPSRGVSPAEITHSARRRVAAAAATSLTFLALAACAPAGSELPTPTERPDDVHEPTSTFFATVDIPYHSTVRTDSDGDLWPAAWADDGALYSANGDGRGFSDLAWADIVVNRIDGTPEEGLTGERLQHSGAVAPIWSDPSQYNRKPTGMVAVDGDGDGRDELYLAVQDLRMPPSEHAFNDAPTATIVRSDDYGRTWTWPELPMFTDHVFTTVMFLDLGQSNSRAGAVEPGGEEYVYAYGLDHNWRDSFSDVVPDPVDLYLARAPKGAIQDRDAWEFFAGSDRDQPRWSADVADRVAVLHDDRRVYPELAVDGPTYMSVLSQSGVVYDEAIDRYLYASWTEFTWELYEAPAAWGPWTLFASRDFGPYPWLGEGNADGRINGGYAVTMPSKFISDDGLHLWAQANWFVGALTPEENTYHYALRPITLTLRADSADASFEADGGTNVAASSSGSGVVATDTHSQLGAIGALNDGDPATSVSSWNGTLKTRDVWGYTWPQPVTVDRIVMAPGDVTDAGGWFAGDLAIEVRRDGEWEVLDGVRVDPEYPFDASAADAEEYRFTFDAVTVDGVRVVGRPGGSGAFTSVAELEVLAAG</sequence>
<dbReference type="AlphaFoldDB" id="C5C4B8"/>
<proteinExistence type="predicted"/>
<dbReference type="Proteomes" id="UP000007962">
    <property type="component" value="Chromosome"/>
</dbReference>
<dbReference type="eggNOG" id="COG1680">
    <property type="taxonomic scope" value="Bacteria"/>
</dbReference>
<evidence type="ECO:0000313" key="2">
    <source>
        <dbReference type="EMBL" id="ACQ82042.1"/>
    </source>
</evidence>
<dbReference type="HOGENOM" id="CLU_465331_0_0_11"/>
<dbReference type="SUPFAM" id="SSF49785">
    <property type="entry name" value="Galactose-binding domain-like"/>
    <property type="match status" value="1"/>
</dbReference>
<dbReference type="Gene3D" id="2.60.120.260">
    <property type="entry name" value="Galactose-binding domain-like"/>
    <property type="match status" value="1"/>
</dbReference>
<dbReference type="RefSeq" id="WP_015884279.1">
    <property type="nucleotide sequence ID" value="NC_012669.1"/>
</dbReference>
<reference evidence="2 3" key="1">
    <citation type="journal article" date="2009" name="Stand. Genomic Sci.">
        <title>Complete genome sequence of Beutenbergia cavernae type strain (HKI 0122).</title>
        <authorList>
            <person name="Land M."/>
            <person name="Pukall R."/>
            <person name="Abt B."/>
            <person name="Goker M."/>
            <person name="Rohde M."/>
            <person name="Glavina Del Rio T."/>
            <person name="Tice H."/>
            <person name="Copeland A."/>
            <person name="Cheng J.F."/>
            <person name="Lucas S."/>
            <person name="Chen F."/>
            <person name="Nolan M."/>
            <person name="Bruce D."/>
            <person name="Goodwin L."/>
            <person name="Pitluck S."/>
            <person name="Ivanova N."/>
            <person name="Mavromatis K."/>
            <person name="Ovchinnikova G."/>
            <person name="Pati A."/>
            <person name="Chen A."/>
            <person name="Palaniappan K."/>
            <person name="Hauser L."/>
            <person name="Chang Y.J."/>
            <person name="Jefferies C.C."/>
            <person name="Saunders E."/>
            <person name="Brettin T."/>
            <person name="Detter J.C."/>
            <person name="Han C."/>
            <person name="Chain P."/>
            <person name="Bristow J."/>
            <person name="Eisen J.A."/>
            <person name="Markowitz V."/>
            <person name="Hugenholtz P."/>
            <person name="Kyrpides N.C."/>
            <person name="Klenk H.P."/>
            <person name="Lapidus A."/>
        </authorList>
    </citation>
    <scope>NUCLEOTIDE SEQUENCE [LARGE SCALE GENOMIC DNA]</scope>
    <source>
        <strain evidence="3">ATCC BAA-8 / DSM 12333 / NBRC 16432</strain>
    </source>
</reference>
<gene>
    <name evidence="2" type="ordered locus">Bcav_3800</name>
</gene>
<dbReference type="InterPro" id="IPR008979">
    <property type="entry name" value="Galactose-bd-like_sf"/>
</dbReference>
<protein>
    <submittedName>
        <fullName evidence="2">Coagulation factor 5/8 type domain protein</fullName>
    </submittedName>
</protein>
<dbReference type="eggNOG" id="COG2207">
    <property type="taxonomic scope" value="Bacteria"/>
</dbReference>
<dbReference type="STRING" id="471853.Bcav_3800"/>
<organism evidence="2 3">
    <name type="scientific">Beutenbergia cavernae (strain ATCC BAA-8 / DSM 12333 / CCUG 43141 / JCM 11478 / NBRC 16432 / NCIMB 13614 / HKI 0122)</name>
    <dbReference type="NCBI Taxonomy" id="471853"/>
    <lineage>
        <taxon>Bacteria</taxon>
        <taxon>Bacillati</taxon>
        <taxon>Actinomycetota</taxon>
        <taxon>Actinomycetes</taxon>
        <taxon>Micrococcales</taxon>
        <taxon>Beutenbergiaceae</taxon>
        <taxon>Beutenbergia</taxon>
    </lineage>
</organism>
<evidence type="ECO:0000313" key="3">
    <source>
        <dbReference type="Proteomes" id="UP000007962"/>
    </source>
</evidence>
<feature type="region of interest" description="Disordered" evidence="1">
    <location>
        <begin position="1"/>
        <end position="22"/>
    </location>
</feature>
<name>C5C4B8_BEUC1</name>
<dbReference type="EMBL" id="CP001618">
    <property type="protein sequence ID" value="ACQ82042.1"/>
    <property type="molecule type" value="Genomic_DNA"/>
</dbReference>
<accession>C5C4B8</accession>
<evidence type="ECO:0000256" key="1">
    <source>
        <dbReference type="SAM" id="MobiDB-lite"/>
    </source>
</evidence>
<keyword evidence="3" id="KW-1185">Reference proteome</keyword>
<dbReference type="KEGG" id="bcv:Bcav_3800"/>